<dbReference type="EMBL" id="CP032418">
    <property type="protein sequence ID" value="AYC29874.1"/>
    <property type="molecule type" value="Genomic_DNA"/>
</dbReference>
<feature type="compositionally biased region" description="Polar residues" evidence="1">
    <location>
        <begin position="108"/>
        <end position="121"/>
    </location>
</feature>
<evidence type="ECO:0000313" key="4">
    <source>
        <dbReference type="Proteomes" id="UP000265725"/>
    </source>
</evidence>
<dbReference type="InterPro" id="IPR024623">
    <property type="entry name" value="YtxH"/>
</dbReference>
<protein>
    <submittedName>
        <fullName evidence="3">YtxH domain-containing protein</fullName>
    </submittedName>
</protein>
<name>A0A385YTK9_9BACL</name>
<dbReference type="PANTHER" id="PTHR35792:SF1">
    <property type="entry name" value="SLL0268 PROTEIN"/>
    <property type="match status" value="1"/>
</dbReference>
<accession>A0A385YTK9</accession>
<keyword evidence="2" id="KW-0472">Membrane</keyword>
<evidence type="ECO:0000256" key="1">
    <source>
        <dbReference type="SAM" id="MobiDB-lite"/>
    </source>
</evidence>
<organism evidence="3 4">
    <name type="scientific">Paenisporosarcina cavernae</name>
    <dbReference type="NCBI Taxonomy" id="2320858"/>
    <lineage>
        <taxon>Bacteria</taxon>
        <taxon>Bacillati</taxon>
        <taxon>Bacillota</taxon>
        <taxon>Bacilli</taxon>
        <taxon>Bacillales</taxon>
        <taxon>Caryophanaceae</taxon>
        <taxon>Paenisporosarcina</taxon>
    </lineage>
</organism>
<dbReference type="PANTHER" id="PTHR35792">
    <property type="entry name" value="GENERAL STRESS PROTEIN"/>
    <property type="match status" value="1"/>
</dbReference>
<sequence>MTHYKPNYNNPEYNEQFYREKSRQTESYLPQPKEYSPDYYSNSMYTSDEVNGKDFLIGALVGGVIGAAAALFLAPKTGKELRENVSTQAVNLKDKTAEFSTTAKEKTSQLSSQLKEQSTTMMEKVKSKKGTTGPMDDGTASSEGEEPIDFVETIEQTIENSSAETPTSQALKEAVEEQK</sequence>
<evidence type="ECO:0000313" key="3">
    <source>
        <dbReference type="EMBL" id="AYC29874.1"/>
    </source>
</evidence>
<gene>
    <name evidence="3" type="ORF">D3873_08185</name>
</gene>
<keyword evidence="4" id="KW-1185">Reference proteome</keyword>
<proteinExistence type="predicted"/>
<dbReference type="RefSeq" id="WP_119883612.1">
    <property type="nucleotide sequence ID" value="NZ_CP032418.1"/>
</dbReference>
<dbReference type="KEGG" id="paek:D3873_08185"/>
<dbReference type="OrthoDB" id="9810874at2"/>
<reference evidence="4" key="1">
    <citation type="submission" date="2018-09" db="EMBL/GenBank/DDBJ databases">
        <authorList>
            <person name="Zhu H."/>
        </authorList>
    </citation>
    <scope>NUCLEOTIDE SEQUENCE [LARGE SCALE GENOMIC DNA]</scope>
    <source>
        <strain evidence="4">K2R23-3</strain>
    </source>
</reference>
<feature type="transmembrane region" description="Helical" evidence="2">
    <location>
        <begin position="55"/>
        <end position="74"/>
    </location>
</feature>
<dbReference type="AlphaFoldDB" id="A0A385YTK9"/>
<feature type="compositionally biased region" description="Basic and acidic residues" evidence="1">
    <location>
        <begin position="98"/>
        <end position="107"/>
    </location>
</feature>
<feature type="region of interest" description="Disordered" evidence="1">
    <location>
        <begin position="98"/>
        <end position="179"/>
    </location>
</feature>
<feature type="compositionally biased region" description="Polar residues" evidence="1">
    <location>
        <begin position="154"/>
        <end position="170"/>
    </location>
</feature>
<dbReference type="Pfam" id="PF12732">
    <property type="entry name" value="YtxH"/>
    <property type="match status" value="1"/>
</dbReference>
<keyword evidence="2" id="KW-1133">Transmembrane helix</keyword>
<evidence type="ECO:0000256" key="2">
    <source>
        <dbReference type="SAM" id="Phobius"/>
    </source>
</evidence>
<keyword evidence="2" id="KW-0812">Transmembrane</keyword>
<dbReference type="Proteomes" id="UP000265725">
    <property type="component" value="Chromosome"/>
</dbReference>
<dbReference type="InterPro" id="IPR052928">
    <property type="entry name" value="Desiccation-related_membrane"/>
</dbReference>